<evidence type="ECO:0000256" key="1">
    <source>
        <dbReference type="SAM" id="MobiDB-lite"/>
    </source>
</evidence>
<sequence length="611" mass="64870">MASFSFSLFNIASLTAALRIMDLLSFARSTATAVITHHSRQAATRRRRRPSPQTLSRTTTAALRILLFFTLPLALTILPLIRASQLLRPAQKPHPSGHTILLTASPTTPTPTVLSLARALHAAGHAVILARTGPLPLLPTPARFSASIARHIRLASRPHGDDVDAAALYEHEILGAILRCRPALWIPCEAFGSAPSAFDAADALREDLQRGTGALRLRCGVVAPGGVVAGCVGDRAAFGEVVAGLRCGVAVAGAGAGAGAVVVRRRGEVHAVVHAGRREGKRVWVVEREGRAVLLDGGELNEVYERVARLDVSEERPWAMREVVEGEGYTAHVVVVSGGLRAFAVASAEAGGRRFLEATAPLHGSVLSFVEAFVAALPDDTCAPLAIDFTVQTRATETGTTSRIHPTRCSWDVLPISIPPFSTAMAELVEASYQALSSTPPPSSPPTNHSNGAPLSPKDIHTPPSSPTLKPVNRFITSSAALLPTPPSSPSRSRCSGSPRPSLRQHIPQDPSTAPQEHADSKHASTPADALLPQSLIGVHSLPHTVFAYVLLPLLALLPWPSRKGLVDVVQGWAVLAERMVLPGAWVEEVWERGDAGPWVWEWGVLKVGRG</sequence>
<feature type="compositionally biased region" description="Low complexity" evidence="1">
    <location>
        <begin position="490"/>
        <end position="504"/>
    </location>
</feature>
<feature type="chain" id="PRO_5034411944" description="Glycosyltransferase family 1 protein" evidence="2">
    <location>
        <begin position="18"/>
        <end position="611"/>
    </location>
</feature>
<keyword evidence="4" id="KW-1185">Reference proteome</keyword>
<comment type="caution">
    <text evidence="3">The sequence shown here is derived from an EMBL/GenBank/DDBJ whole genome shotgun (WGS) entry which is preliminary data.</text>
</comment>
<dbReference type="EMBL" id="WWBZ02000051">
    <property type="protein sequence ID" value="KAF4304223.1"/>
    <property type="molecule type" value="Genomic_DNA"/>
</dbReference>
<reference evidence="3" key="1">
    <citation type="submission" date="2020-04" db="EMBL/GenBank/DDBJ databases">
        <title>Genome Assembly and Annotation of Botryosphaeria dothidea sdau 11-99, a Latent Pathogen of Apple Fruit Ring Rot in China.</title>
        <authorList>
            <person name="Yu C."/>
            <person name="Diao Y."/>
            <person name="Lu Q."/>
            <person name="Zhao J."/>
            <person name="Cui S."/>
            <person name="Peng C."/>
            <person name="He B."/>
            <person name="Liu H."/>
        </authorList>
    </citation>
    <scope>NUCLEOTIDE SEQUENCE [LARGE SCALE GENOMIC DNA]</scope>
    <source>
        <strain evidence="3">Sdau11-99</strain>
    </source>
</reference>
<dbReference type="Proteomes" id="UP000572817">
    <property type="component" value="Unassembled WGS sequence"/>
</dbReference>
<evidence type="ECO:0000313" key="4">
    <source>
        <dbReference type="Proteomes" id="UP000572817"/>
    </source>
</evidence>
<protein>
    <recommendedName>
        <fullName evidence="5">Glycosyltransferase family 1 protein</fullName>
    </recommendedName>
</protein>
<keyword evidence="2" id="KW-0732">Signal</keyword>
<evidence type="ECO:0008006" key="5">
    <source>
        <dbReference type="Google" id="ProtNLM"/>
    </source>
</evidence>
<evidence type="ECO:0000313" key="3">
    <source>
        <dbReference type="EMBL" id="KAF4304223.1"/>
    </source>
</evidence>
<feature type="region of interest" description="Disordered" evidence="1">
    <location>
        <begin position="435"/>
        <end position="526"/>
    </location>
</feature>
<feature type="signal peptide" evidence="2">
    <location>
        <begin position="1"/>
        <end position="17"/>
    </location>
</feature>
<gene>
    <name evidence="3" type="ORF">GTA08_BOTSDO08394</name>
</gene>
<proteinExistence type="predicted"/>
<accession>A0A8H4IQA3</accession>
<dbReference type="AlphaFoldDB" id="A0A8H4IQA3"/>
<evidence type="ECO:0000256" key="2">
    <source>
        <dbReference type="SAM" id="SignalP"/>
    </source>
</evidence>
<name>A0A8H4IQA3_9PEZI</name>
<dbReference type="OrthoDB" id="186626at2759"/>
<organism evidence="3 4">
    <name type="scientific">Botryosphaeria dothidea</name>
    <dbReference type="NCBI Taxonomy" id="55169"/>
    <lineage>
        <taxon>Eukaryota</taxon>
        <taxon>Fungi</taxon>
        <taxon>Dikarya</taxon>
        <taxon>Ascomycota</taxon>
        <taxon>Pezizomycotina</taxon>
        <taxon>Dothideomycetes</taxon>
        <taxon>Dothideomycetes incertae sedis</taxon>
        <taxon>Botryosphaeriales</taxon>
        <taxon>Botryosphaeriaceae</taxon>
        <taxon>Botryosphaeria</taxon>
    </lineage>
</organism>